<dbReference type="InterPro" id="IPR025909">
    <property type="entry name" value="Soyouz_module"/>
</dbReference>
<dbReference type="Pfam" id="PF03210">
    <property type="entry name" value="Paramyx_P_V_C"/>
    <property type="match status" value="1"/>
</dbReference>
<name>A0AAE9HQM7_9MONO</name>
<evidence type="ECO:0000256" key="5">
    <source>
        <dbReference type="ARBA" id="ARBA00060014"/>
    </source>
</evidence>
<organism evidence="9 10">
    <name type="scientific">Meliandou lophuromys virus</name>
    <dbReference type="NCBI Taxonomy" id="2940986"/>
    <lineage>
        <taxon>Viruses</taxon>
        <taxon>Riboviria</taxon>
        <taxon>Orthornavirae</taxon>
        <taxon>Negarnaviricota</taxon>
        <taxon>Haploviricotina</taxon>
        <taxon>Monjiviricetes</taxon>
        <taxon>Mononegavirales</taxon>
        <taxon>Paramyxoviridae</taxon>
        <taxon>Orthoparamyxovirinae</taxon>
        <taxon>Jeilongvirus</taxon>
        <taxon>Jeilongvirus meliandouense</taxon>
    </lineage>
</organism>
<dbReference type="Pfam" id="PF14313">
    <property type="entry name" value="Soyouz_module"/>
    <property type="match status" value="1"/>
</dbReference>
<sequence>MASTDPNIDLINNGIQTIEFIQSNRDEIQKTYGRSSIGQPRTKERTAAWEAYLESKDGNPEGYRRGGESQDGDPQSSSKESNTDNGWLDTKSSLSDNAENGPTNSGDNKRGNDEDFAELNSRAGENSGRESDGTSGRGSSISTGTTGTEGSHPIDKIDDGDYDGICLLDQATEDHLLGKETPGKLEVREAKPSDIAEILSEDSSRTHRRLRGIRSISQDSSTDEGDQSPVKKGIGESTVSMSSKGRRTSENGATRPVPQLRSIPTNRSASADDAPESARIVRETSFDDDPFFAGSTHSGADLSDKIDRLLENQNEIMNKLNTIAEISEDIKSIKKILTNHSLSLSTLEGYINDLMIVIPKSGQSLPNDEGEKNPDLRMVVGRDNTRGATEVTRRRRGIHNFGEEIGQGLEMEKEYLQDPINFSTNNAANFVPVDNQISMSIIISLIKKQVQDLEMRENLIQLVKSNLGVVPMKTMYDQIREHIEKFQDQQ</sequence>
<feature type="compositionally biased region" description="Basic and acidic residues" evidence="6">
    <location>
        <begin position="174"/>
        <end position="194"/>
    </location>
</feature>
<evidence type="ECO:0000313" key="9">
    <source>
        <dbReference type="EMBL" id="UQM99615.1"/>
    </source>
</evidence>
<gene>
    <name evidence="9" type="primary">P/V/C</name>
</gene>
<dbReference type="InterPro" id="IPR004897">
    <property type="entry name" value="P/V_Pprotein_paramyxoviral"/>
</dbReference>
<feature type="region of interest" description="Disordered" evidence="6">
    <location>
        <begin position="31"/>
        <end position="162"/>
    </location>
</feature>
<feature type="domain" description="Phosphoprotein P soyouz module" evidence="8">
    <location>
        <begin position="9"/>
        <end position="53"/>
    </location>
</feature>
<accession>A0AAE9HQM7</accession>
<evidence type="ECO:0000256" key="6">
    <source>
        <dbReference type="SAM" id="MobiDB-lite"/>
    </source>
</evidence>
<protein>
    <recommendedName>
        <fullName evidence="1">Phosphoprotein</fullName>
    </recommendedName>
</protein>
<feature type="region of interest" description="Disordered" evidence="6">
    <location>
        <begin position="174"/>
        <end position="277"/>
    </location>
</feature>
<evidence type="ECO:0000259" key="8">
    <source>
        <dbReference type="Pfam" id="PF14313"/>
    </source>
</evidence>
<evidence type="ECO:0000256" key="1">
    <source>
        <dbReference type="ARBA" id="ARBA00020572"/>
    </source>
</evidence>
<feature type="compositionally biased region" description="Basic and acidic residues" evidence="6">
    <location>
        <begin position="41"/>
        <end position="68"/>
    </location>
</feature>
<dbReference type="Proteomes" id="UP001254933">
    <property type="component" value="Segment"/>
</dbReference>
<feature type="compositionally biased region" description="Low complexity" evidence="6">
    <location>
        <begin position="133"/>
        <end position="151"/>
    </location>
</feature>
<dbReference type="Gene3D" id="6.10.250.2490">
    <property type="match status" value="1"/>
</dbReference>
<keyword evidence="3" id="KW-0597">Phosphoprotein</keyword>
<evidence type="ECO:0000259" key="7">
    <source>
        <dbReference type="Pfam" id="PF13825"/>
    </source>
</evidence>
<evidence type="ECO:0000256" key="4">
    <source>
        <dbReference type="ARBA" id="ARBA00022953"/>
    </source>
</evidence>
<feature type="domain" description="Paramyxovirus structural protein P/V N-terminal" evidence="7">
    <location>
        <begin position="219"/>
        <end position="282"/>
    </location>
</feature>
<reference evidence="9 10" key="1">
    <citation type="journal article" date="2022" name="bioRxiv">
        <title>The characterization of multiple novel paramyxovirus species highlights the diverse nature of the subfamily Orthoparamyxovirinae.</title>
        <authorList>
            <person name="Vanmechelen B."/>
            <person name="Meurs S."/>
            <person name="Horemans M."/>
            <person name="Loosen A."/>
            <person name="Maes T.J."/>
            <person name="Laenen L."/>
            <person name="Vergote V."/>
            <person name="Koundouno F.R."/>
            <person name="Magassouba N."/>
            <person name="Konde M.K."/>
            <person name="Conde I.S."/>
            <person name="Carroll M.W."/>
            <person name="Maes P."/>
        </authorList>
    </citation>
    <scope>NUCLEOTIDE SEQUENCE [LARGE SCALE GENOMIC DNA]</scope>
    <source>
        <strain evidence="9 10">GN/Meliandou/Lm/1/2018</strain>
    </source>
</reference>
<keyword evidence="2" id="KW-0691">RNA editing</keyword>
<dbReference type="Gene3D" id="1.20.5.110">
    <property type="match status" value="1"/>
</dbReference>
<dbReference type="Pfam" id="PF13825">
    <property type="entry name" value="Paramyxo_P_V_N"/>
    <property type="match status" value="1"/>
</dbReference>
<comment type="function">
    <text evidence="5">Essential cofactor of the RNA polymerase L that plays a central role in the transcription and replication by forming the polymerase complex with RNA polymerase L and recruiting L to the genomic N-RNA template for RNA synthesis. Also plays a central role in the encapsidation of nascent RNA chains by forming the encapsidation complex with the nucleocapsid protein N (N-P complex). Acts as a chaperone for newly synthesized free N protein, so-called N0, allowing encapsidation of nascent RNA chains during replication. The nucleoprotein protein N prevents excessive phosphorylation of P, which leads to down-regulation of viral transcription/ replication. Participates, together with N, in the formation of viral factories (viroplasms), which are large inclusions in the host cytoplasm where replication takes place.</text>
</comment>
<evidence type="ECO:0000313" key="10">
    <source>
        <dbReference type="Proteomes" id="UP001254933"/>
    </source>
</evidence>
<proteinExistence type="predicted"/>
<evidence type="ECO:0000256" key="3">
    <source>
        <dbReference type="ARBA" id="ARBA00022553"/>
    </source>
</evidence>
<dbReference type="EMBL" id="OK623364">
    <property type="protein sequence ID" value="UQM99615.1"/>
    <property type="molecule type" value="Viral_cRNA"/>
</dbReference>
<feature type="compositionally biased region" description="Polar residues" evidence="6">
    <location>
        <begin position="72"/>
        <end position="106"/>
    </location>
</feature>
<keyword evidence="10" id="KW-1185">Reference proteome</keyword>
<keyword evidence="4" id="KW-0693">Viral RNA replication</keyword>
<evidence type="ECO:0000256" key="2">
    <source>
        <dbReference type="ARBA" id="ARBA00022495"/>
    </source>
</evidence>
<dbReference type="InterPro" id="IPR028243">
    <property type="entry name" value="Paramyxo_P/V_N"/>
</dbReference>